<sequence length="96" mass="11115">MSKDTVYYPNKDDWNEKFWEHNYNILLTEQGIPFNVNAACEGDAIDYVIDYCAEHLPGLVFTQEEAAEEEYIEDYVNGGNEGLYLSTQNIHITEEI</sequence>
<dbReference type="AlphaFoldDB" id="A0A0F9C591"/>
<dbReference type="EMBL" id="LAZR01048479">
    <property type="protein sequence ID" value="KKK91836.1"/>
    <property type="molecule type" value="Genomic_DNA"/>
</dbReference>
<reference evidence="1" key="1">
    <citation type="journal article" date="2015" name="Nature">
        <title>Complex archaea that bridge the gap between prokaryotes and eukaryotes.</title>
        <authorList>
            <person name="Spang A."/>
            <person name="Saw J.H."/>
            <person name="Jorgensen S.L."/>
            <person name="Zaremba-Niedzwiedzka K."/>
            <person name="Martijn J."/>
            <person name="Lind A.E."/>
            <person name="van Eijk R."/>
            <person name="Schleper C."/>
            <person name="Guy L."/>
            <person name="Ettema T.J."/>
        </authorList>
    </citation>
    <scope>NUCLEOTIDE SEQUENCE</scope>
</reference>
<comment type="caution">
    <text evidence="1">The sequence shown here is derived from an EMBL/GenBank/DDBJ whole genome shotgun (WGS) entry which is preliminary data.</text>
</comment>
<proteinExistence type="predicted"/>
<organism evidence="1">
    <name type="scientific">marine sediment metagenome</name>
    <dbReference type="NCBI Taxonomy" id="412755"/>
    <lineage>
        <taxon>unclassified sequences</taxon>
        <taxon>metagenomes</taxon>
        <taxon>ecological metagenomes</taxon>
    </lineage>
</organism>
<gene>
    <name evidence="1" type="ORF">LCGC14_2708980</name>
</gene>
<name>A0A0F9C591_9ZZZZ</name>
<protein>
    <submittedName>
        <fullName evidence="1">Uncharacterized protein</fullName>
    </submittedName>
</protein>
<accession>A0A0F9C591</accession>
<evidence type="ECO:0000313" key="1">
    <source>
        <dbReference type="EMBL" id="KKK91836.1"/>
    </source>
</evidence>